<dbReference type="SUPFAM" id="SSF50129">
    <property type="entry name" value="GroES-like"/>
    <property type="match status" value="1"/>
</dbReference>
<keyword evidence="1" id="KW-0521">NADP</keyword>
<protein>
    <submittedName>
        <fullName evidence="4">Zinc-binding alcohol dehydrogenase</fullName>
    </submittedName>
</protein>
<dbReference type="Pfam" id="PF00107">
    <property type="entry name" value="ADH_zinc_N"/>
    <property type="match status" value="1"/>
</dbReference>
<organism evidence="4 5">
    <name type="scientific">Hylemonella gracilis ATCC 19624</name>
    <dbReference type="NCBI Taxonomy" id="887062"/>
    <lineage>
        <taxon>Bacteria</taxon>
        <taxon>Pseudomonadati</taxon>
        <taxon>Pseudomonadota</taxon>
        <taxon>Betaproteobacteria</taxon>
        <taxon>Burkholderiales</taxon>
        <taxon>Comamonadaceae</taxon>
        <taxon>Hylemonella</taxon>
    </lineage>
</organism>
<dbReference type="AlphaFoldDB" id="F3KVI6"/>
<dbReference type="PANTHER" id="PTHR48106:SF18">
    <property type="entry name" value="QUINONE OXIDOREDUCTASE PIG3"/>
    <property type="match status" value="1"/>
</dbReference>
<comment type="caution">
    <text evidence="4">The sequence shown here is derived from an EMBL/GenBank/DDBJ whole genome shotgun (WGS) entry which is preliminary data.</text>
</comment>
<accession>F3KVI6</accession>
<evidence type="ECO:0000256" key="1">
    <source>
        <dbReference type="ARBA" id="ARBA00022857"/>
    </source>
</evidence>
<keyword evidence="2" id="KW-0560">Oxidoreductase</keyword>
<name>F3KVI6_9BURK</name>
<dbReference type="SMART" id="SM00829">
    <property type="entry name" value="PKS_ER"/>
    <property type="match status" value="1"/>
</dbReference>
<evidence type="ECO:0000256" key="2">
    <source>
        <dbReference type="ARBA" id="ARBA00023002"/>
    </source>
</evidence>
<dbReference type="InterPro" id="IPR011032">
    <property type="entry name" value="GroES-like_sf"/>
</dbReference>
<proteinExistence type="predicted"/>
<dbReference type="InterPro" id="IPR036291">
    <property type="entry name" value="NAD(P)-bd_dom_sf"/>
</dbReference>
<dbReference type="Pfam" id="PF08240">
    <property type="entry name" value="ADH_N"/>
    <property type="match status" value="1"/>
</dbReference>
<dbReference type="EMBL" id="AEGR01000077">
    <property type="protein sequence ID" value="EGI76224.1"/>
    <property type="molecule type" value="Genomic_DNA"/>
</dbReference>
<dbReference type="SUPFAM" id="SSF51735">
    <property type="entry name" value="NAD(P)-binding Rossmann-fold domains"/>
    <property type="match status" value="1"/>
</dbReference>
<dbReference type="GO" id="GO:0016651">
    <property type="term" value="F:oxidoreductase activity, acting on NAD(P)H"/>
    <property type="evidence" value="ECO:0007669"/>
    <property type="project" value="TreeGrafter"/>
</dbReference>
<evidence type="ECO:0000313" key="5">
    <source>
        <dbReference type="Proteomes" id="UP000016368"/>
    </source>
</evidence>
<evidence type="ECO:0000313" key="4">
    <source>
        <dbReference type="EMBL" id="EGI76224.1"/>
    </source>
</evidence>
<dbReference type="InterPro" id="IPR013154">
    <property type="entry name" value="ADH-like_N"/>
</dbReference>
<dbReference type="Gene3D" id="3.90.180.10">
    <property type="entry name" value="Medium-chain alcohol dehydrogenases, catalytic domain"/>
    <property type="match status" value="1"/>
</dbReference>
<dbReference type="eggNOG" id="COG0604">
    <property type="taxonomic scope" value="Bacteria"/>
</dbReference>
<dbReference type="STRING" id="887062.HGR_12367"/>
<keyword evidence="5" id="KW-1185">Reference proteome</keyword>
<dbReference type="GO" id="GO:0070402">
    <property type="term" value="F:NADPH binding"/>
    <property type="evidence" value="ECO:0007669"/>
    <property type="project" value="TreeGrafter"/>
</dbReference>
<dbReference type="Gene3D" id="3.40.50.720">
    <property type="entry name" value="NAD(P)-binding Rossmann-like Domain"/>
    <property type="match status" value="1"/>
</dbReference>
<evidence type="ECO:0000259" key="3">
    <source>
        <dbReference type="SMART" id="SM00829"/>
    </source>
</evidence>
<dbReference type="InterPro" id="IPR013149">
    <property type="entry name" value="ADH-like_C"/>
</dbReference>
<sequence length="322" mass="34011">MQVHDGQGQLELRDTDVPVPGAGQLLVRVRAAGLNRGEFLLAHGLHAKGGGNAKAVGTEAAGEVVACGAEVSAWKPGDQVMGRCPGAFAEYVLMDQREAMRRPSRLSWEEAAAIPLTSMVVHDMLVLQGRLQADQWVLVPGVSSGVGVTAMLMAKALGARVIGTSGSQEKLDRLRGLGLDLGLKTRLPDFKDAVLRATEGQGVNLVINTVGGSVFAECLRCMAFEGRLATVGYVDGVLSADLDLEALHSKRLTLFGVSNKLRSTAQRAQGVPAFIAQILPLIESGRITPLVDQVFPFEQLPQAKAVMDASNHLGKIVLAGLP</sequence>
<gene>
    <name evidence="4" type="ORF">HGR_12367</name>
</gene>
<feature type="domain" description="Enoyl reductase (ER)" evidence="3">
    <location>
        <begin position="6"/>
        <end position="318"/>
    </location>
</feature>
<dbReference type="InterPro" id="IPR020843">
    <property type="entry name" value="ER"/>
</dbReference>
<dbReference type="PANTHER" id="PTHR48106">
    <property type="entry name" value="QUINONE OXIDOREDUCTASE PIG3-RELATED"/>
    <property type="match status" value="1"/>
</dbReference>
<reference evidence="4 5" key="1">
    <citation type="journal article" date="2011" name="EMBO J.">
        <title>Structural diversity of bacterial flagellar motors.</title>
        <authorList>
            <person name="Chen S."/>
            <person name="Beeby M."/>
            <person name="Murphy G.E."/>
            <person name="Leadbetter J.R."/>
            <person name="Hendrixson D.R."/>
            <person name="Briegel A."/>
            <person name="Li Z."/>
            <person name="Shi J."/>
            <person name="Tocheva E.I."/>
            <person name="Muller A."/>
            <person name="Dobro M.J."/>
            <person name="Jensen G.J."/>
        </authorList>
    </citation>
    <scope>NUCLEOTIDE SEQUENCE [LARGE SCALE GENOMIC DNA]</scope>
    <source>
        <strain evidence="4 5">ATCC 19624</strain>
    </source>
</reference>
<dbReference type="Proteomes" id="UP000016368">
    <property type="component" value="Unassembled WGS sequence"/>
</dbReference>